<feature type="transmembrane region" description="Helical" evidence="1">
    <location>
        <begin position="65"/>
        <end position="91"/>
    </location>
</feature>
<dbReference type="InterPro" id="IPR050578">
    <property type="entry name" value="MARVEL-CKLF_proteins"/>
</dbReference>
<reference evidence="2" key="1">
    <citation type="submission" date="2025-08" db="UniProtKB">
        <authorList>
            <consortium name="Ensembl"/>
        </authorList>
    </citation>
    <scope>IDENTIFICATION</scope>
</reference>
<dbReference type="PANTHER" id="PTHR22776:SF3">
    <property type="entry name" value="CKLF-LIKE MARVEL TRANSMEMBRANE DOMAIN-CONTAINING PROTEIN 3"/>
    <property type="match status" value="1"/>
</dbReference>
<feature type="transmembrane region" description="Helical" evidence="1">
    <location>
        <begin position="103"/>
        <end position="123"/>
    </location>
</feature>
<evidence type="ECO:0000313" key="3">
    <source>
        <dbReference type="Proteomes" id="UP000261620"/>
    </source>
</evidence>
<organism evidence="2 3">
    <name type="scientific">Mola mola</name>
    <name type="common">Ocean sunfish</name>
    <name type="synonym">Tetraodon mola</name>
    <dbReference type="NCBI Taxonomy" id="94237"/>
    <lineage>
        <taxon>Eukaryota</taxon>
        <taxon>Metazoa</taxon>
        <taxon>Chordata</taxon>
        <taxon>Craniata</taxon>
        <taxon>Vertebrata</taxon>
        <taxon>Euteleostomi</taxon>
        <taxon>Actinopterygii</taxon>
        <taxon>Neopterygii</taxon>
        <taxon>Teleostei</taxon>
        <taxon>Neoteleostei</taxon>
        <taxon>Acanthomorphata</taxon>
        <taxon>Eupercaria</taxon>
        <taxon>Tetraodontiformes</taxon>
        <taxon>Molidae</taxon>
        <taxon>Mola</taxon>
    </lineage>
</organism>
<keyword evidence="1" id="KW-0472">Membrane</keyword>
<name>A0A3Q3X585_MOLML</name>
<dbReference type="Proteomes" id="UP000261620">
    <property type="component" value="Unplaced"/>
</dbReference>
<dbReference type="AlphaFoldDB" id="A0A3Q3X585"/>
<dbReference type="PANTHER" id="PTHR22776">
    <property type="entry name" value="MARVEL-CONTAINING POTENTIAL LIPID RAFT-ASSOCIATED PROTEIN"/>
    <property type="match status" value="1"/>
</dbReference>
<accession>A0A3Q3X585</accession>
<dbReference type="GO" id="GO:0016020">
    <property type="term" value="C:membrane"/>
    <property type="evidence" value="ECO:0007669"/>
    <property type="project" value="TreeGrafter"/>
</dbReference>
<keyword evidence="1" id="KW-1133">Transmembrane helix</keyword>
<feature type="transmembrane region" description="Helical" evidence="1">
    <location>
        <begin position="33"/>
        <end position="59"/>
    </location>
</feature>
<evidence type="ECO:0000313" key="2">
    <source>
        <dbReference type="Ensembl" id="ENSMMOP00000023305.1"/>
    </source>
</evidence>
<dbReference type="Ensembl" id="ENSMMOT00000023690.1">
    <property type="protein sequence ID" value="ENSMMOP00000023305.1"/>
    <property type="gene ID" value="ENSMMOG00000017732.1"/>
</dbReference>
<reference evidence="2" key="2">
    <citation type="submission" date="2025-09" db="UniProtKB">
        <authorList>
            <consortium name="Ensembl"/>
        </authorList>
    </citation>
    <scope>IDENTIFICATION</scope>
</reference>
<proteinExistence type="predicted"/>
<keyword evidence="1" id="KW-0812">Transmembrane</keyword>
<keyword evidence="3" id="KW-1185">Reference proteome</keyword>
<evidence type="ECO:0000256" key="1">
    <source>
        <dbReference type="SAM" id="Phobius"/>
    </source>
</evidence>
<protein>
    <submittedName>
        <fullName evidence="2">Uncharacterized protein</fullName>
    </submittedName>
</protein>
<sequence length="153" mass="16660">MGDVEADEPGRPNRSVLLSLLPSREFASTKKGALLIAEVVLSFVSFVLFAASEAAAFVTVPLVEFLAAIFLLFDFLRCVTASIVFFVVSIIAVSKYIRAYAKAAGIFGFIATIVFALDFYLLFTELITFLKEGGETNAESSRDQDEFSDSDSD</sequence>